<evidence type="ECO:0000256" key="11">
    <source>
        <dbReference type="ARBA" id="ARBA00066554"/>
    </source>
</evidence>
<keyword evidence="8" id="KW-0862">Zinc</keyword>
<dbReference type="Proteomes" id="UP000018211">
    <property type="component" value="Unassembled WGS sequence"/>
</dbReference>
<organism evidence="15 16">
    <name type="scientific">Vibrio nigripulchritudo SOn1</name>
    <dbReference type="NCBI Taxonomy" id="1238450"/>
    <lineage>
        <taxon>Bacteria</taxon>
        <taxon>Pseudomonadati</taxon>
        <taxon>Pseudomonadota</taxon>
        <taxon>Gammaproteobacteria</taxon>
        <taxon>Vibrionales</taxon>
        <taxon>Vibrionaceae</taxon>
        <taxon>Vibrio</taxon>
    </lineage>
</organism>
<evidence type="ECO:0000256" key="6">
    <source>
        <dbReference type="ARBA" id="ARBA00022729"/>
    </source>
</evidence>
<dbReference type="Pfam" id="PF00246">
    <property type="entry name" value="Peptidase_M14"/>
    <property type="match status" value="1"/>
</dbReference>
<dbReference type="FunFam" id="3.40.630.10:FF:000084">
    <property type="entry name" value="Carboxypeptidase B2"/>
    <property type="match status" value="1"/>
</dbReference>
<feature type="active site" description="Proton donor/acceptor" evidence="12">
    <location>
        <position position="425"/>
    </location>
</feature>
<keyword evidence="4" id="KW-0645">Protease</keyword>
<feature type="signal peptide" evidence="13">
    <location>
        <begin position="1"/>
        <end position="28"/>
    </location>
</feature>
<dbReference type="EC" id="3.4.17.18" evidence="11"/>
<dbReference type="SMART" id="SM00631">
    <property type="entry name" value="Zn_pept"/>
    <property type="match status" value="1"/>
</dbReference>
<dbReference type="InterPro" id="IPR000834">
    <property type="entry name" value="Peptidase_M14"/>
</dbReference>
<dbReference type="CDD" id="cd06226">
    <property type="entry name" value="M14_CPT_like"/>
    <property type="match status" value="1"/>
</dbReference>
<evidence type="ECO:0000256" key="4">
    <source>
        <dbReference type="ARBA" id="ARBA00022670"/>
    </source>
</evidence>
<dbReference type="PRINTS" id="PR00765">
    <property type="entry name" value="CRBOXYPTASEA"/>
</dbReference>
<dbReference type="GO" id="GO:0006508">
    <property type="term" value="P:proteolysis"/>
    <property type="evidence" value="ECO:0007669"/>
    <property type="project" value="UniProtKB-KW"/>
</dbReference>
<name>A0AAV2VJ21_9VIBR</name>
<dbReference type="Gene3D" id="3.40.630.10">
    <property type="entry name" value="Zn peptidases"/>
    <property type="match status" value="1"/>
</dbReference>
<evidence type="ECO:0000256" key="5">
    <source>
        <dbReference type="ARBA" id="ARBA00022723"/>
    </source>
</evidence>
<dbReference type="RefSeq" id="WP_022610481.1">
    <property type="nucleotide sequence ID" value="NZ_LK391965.1"/>
</dbReference>
<dbReference type="GO" id="GO:0005615">
    <property type="term" value="C:extracellular space"/>
    <property type="evidence" value="ECO:0007669"/>
    <property type="project" value="TreeGrafter"/>
</dbReference>
<protein>
    <recommendedName>
        <fullName evidence="11">carboxypeptidase T</fullName>
        <ecNumber evidence="11">3.4.17.18</ecNumber>
    </recommendedName>
</protein>
<evidence type="ECO:0000313" key="16">
    <source>
        <dbReference type="Proteomes" id="UP000018211"/>
    </source>
</evidence>
<gene>
    <name evidence="15" type="ORF">VIBNISOn1_1230003</name>
</gene>
<dbReference type="Pfam" id="PF20009">
    <property type="entry name" value="GEVED"/>
    <property type="match status" value="1"/>
</dbReference>
<evidence type="ECO:0000259" key="14">
    <source>
        <dbReference type="PROSITE" id="PS52035"/>
    </source>
</evidence>
<dbReference type="PROSITE" id="PS00133">
    <property type="entry name" value="CARBOXYPEPT_ZN_2"/>
    <property type="match status" value="1"/>
</dbReference>
<evidence type="ECO:0000256" key="13">
    <source>
        <dbReference type="SAM" id="SignalP"/>
    </source>
</evidence>
<dbReference type="PANTHER" id="PTHR11705">
    <property type="entry name" value="PROTEASE FAMILY M14 CARBOXYPEPTIDASE A,B"/>
    <property type="match status" value="1"/>
</dbReference>
<accession>A0AAV2VJ21</accession>
<evidence type="ECO:0000256" key="8">
    <source>
        <dbReference type="ARBA" id="ARBA00022833"/>
    </source>
</evidence>
<evidence type="ECO:0000256" key="10">
    <source>
        <dbReference type="ARBA" id="ARBA00050859"/>
    </source>
</evidence>
<keyword evidence="7" id="KW-0378">Hydrolase</keyword>
<proteinExistence type="inferred from homology"/>
<comment type="cofactor">
    <cofactor evidence="1">
        <name>Zn(2+)</name>
        <dbReference type="ChEBI" id="CHEBI:29105"/>
    </cofactor>
</comment>
<keyword evidence="3 15" id="KW-0121">Carboxypeptidase</keyword>
<evidence type="ECO:0000256" key="9">
    <source>
        <dbReference type="ARBA" id="ARBA00023049"/>
    </source>
</evidence>
<dbReference type="SUPFAM" id="SSF53187">
    <property type="entry name" value="Zn-dependent exopeptidases"/>
    <property type="match status" value="1"/>
</dbReference>
<reference evidence="15 16" key="1">
    <citation type="journal article" date="2013" name="ISME J.">
        <title>Comparative genomics of pathogenic lineages of Vibrio nigripulchritudo identifies virulence-associated traits.</title>
        <authorList>
            <person name="Goudenege D."/>
            <person name="Labreuche Y."/>
            <person name="Krin E."/>
            <person name="Ansquer D."/>
            <person name="Mangenot S."/>
            <person name="Calteau A."/>
            <person name="Medigue C."/>
            <person name="Mazel D."/>
            <person name="Polz M.F."/>
            <person name="Le Roux F."/>
        </authorList>
    </citation>
    <scope>NUCLEOTIDE SEQUENCE [LARGE SCALE GENOMIC DNA]</scope>
    <source>
        <strain evidence="15 16">SOn1</strain>
    </source>
</reference>
<comment type="similarity">
    <text evidence="2 12">Belongs to the peptidase M14 family.</text>
</comment>
<keyword evidence="6 13" id="KW-0732">Signal</keyword>
<evidence type="ECO:0000256" key="7">
    <source>
        <dbReference type="ARBA" id="ARBA00022801"/>
    </source>
</evidence>
<comment type="catalytic activity">
    <reaction evidence="10">
        <text>Releases a C-terminal residue, which may be hydrophobic or positively charged.</text>
        <dbReference type="EC" id="3.4.17.18"/>
    </reaction>
</comment>
<keyword evidence="5" id="KW-0479">Metal-binding</keyword>
<dbReference type="EMBL" id="CAOF01000028">
    <property type="protein sequence ID" value="CCO44750.1"/>
    <property type="molecule type" value="Genomic_DNA"/>
</dbReference>
<keyword evidence="9" id="KW-0482">Metalloprotease</keyword>
<dbReference type="GO" id="GO:0008270">
    <property type="term" value="F:zinc ion binding"/>
    <property type="evidence" value="ECO:0007669"/>
    <property type="project" value="InterPro"/>
</dbReference>
<dbReference type="InterPro" id="IPR057247">
    <property type="entry name" value="CARBOXYPEPT_ZN_2"/>
</dbReference>
<dbReference type="InterPro" id="IPR045474">
    <property type="entry name" value="GEVED"/>
</dbReference>
<feature type="domain" description="Peptidase M14" evidence="14">
    <location>
        <begin position="146"/>
        <end position="453"/>
    </location>
</feature>
<evidence type="ECO:0000256" key="2">
    <source>
        <dbReference type="ARBA" id="ARBA00005988"/>
    </source>
</evidence>
<evidence type="ECO:0000313" key="15">
    <source>
        <dbReference type="EMBL" id="CCO44750.1"/>
    </source>
</evidence>
<dbReference type="GO" id="GO:0004181">
    <property type="term" value="F:metallocarboxypeptidase activity"/>
    <property type="evidence" value="ECO:0007669"/>
    <property type="project" value="InterPro"/>
</dbReference>
<dbReference type="AlphaFoldDB" id="A0AAV2VJ21"/>
<comment type="caution">
    <text evidence="15">The sequence shown here is derived from an EMBL/GenBank/DDBJ whole genome shotgun (WGS) entry which is preliminary data.</text>
</comment>
<sequence>MKTETTKKVLLSVSALLPTMIAANLALAASPDTQKIESLIRQEMNDTASIYTVKAPNPDLYRKALISLKSKVLESDETKMTFIMSVSDEEKNDLTRLGFKFSDAQNWINKRNEKLEKRIDNIQRRARSNSAPLNTGQIQGIPGYSCYETVEESYSVARGFTTTYPNLAEWKDVGDSFEKTQRNGGYDIFVLKLTNKAKAGNKPALYINSAIHAREYTTAALTLDFARYLLEGYGNDADATWILDHHEIHLMIQSNPDGRKMAESGLSWRKNTNTNYCGPTSNQRGADLNRNFTFSWNSTTNGSSGNQCDNTYRGTSPASEPETKVIEAYARNLWPDRRGPNINDAAPLDTSGIHLDIHSYSELMLWPWGGTQQAAPNGPQLQTLGRKLAYFNNYYPTQSIGLYPTDGTSDGVSYGELGVAAFTFELGKQFFESCSSYENKIKPDNLKALIYAAKVVRTPYVTPSGPDTTQVNISNGASSSGVNAGTQLTLTASASDTRYNNRNGTEPSQNIAAAEYYIDVPPWETANNPTPIALNAVDGFNQKTEQVTGVIDTTGLSEGKHMVYVRAKDSQGNWGPITAEFVNIRSGGTTPPATGYCDTKSGNARYEWIQQVDVGNFSHQSNAAVYSDHTESKINKSIAVTSGQNNLTLTPGYSGSTYREHWKVWIDLNQDGDFEDAGENVFATSSAAAGSVNGTFNVPDSAKKGKTTMRVVMSYNSINSACGTFRYGEAEDYTVDIQ</sequence>
<feature type="chain" id="PRO_5043696623" description="carboxypeptidase T" evidence="13">
    <location>
        <begin position="29"/>
        <end position="738"/>
    </location>
</feature>
<evidence type="ECO:0000256" key="3">
    <source>
        <dbReference type="ARBA" id="ARBA00022645"/>
    </source>
</evidence>
<evidence type="ECO:0000256" key="12">
    <source>
        <dbReference type="PROSITE-ProRule" id="PRU01379"/>
    </source>
</evidence>
<evidence type="ECO:0000256" key="1">
    <source>
        <dbReference type="ARBA" id="ARBA00001947"/>
    </source>
</evidence>
<dbReference type="PROSITE" id="PS52035">
    <property type="entry name" value="PEPTIDASE_M14"/>
    <property type="match status" value="1"/>
</dbReference>
<dbReference type="PANTHER" id="PTHR11705:SF119">
    <property type="entry name" value="OS02G0119300 PROTEIN"/>
    <property type="match status" value="1"/>
</dbReference>